<keyword evidence="3" id="KW-1185">Reference proteome</keyword>
<feature type="compositionally biased region" description="Polar residues" evidence="1">
    <location>
        <begin position="210"/>
        <end position="226"/>
    </location>
</feature>
<organism evidence="2 3">
    <name type="scientific">Caerostris extrusa</name>
    <name type="common">Bark spider</name>
    <name type="synonym">Caerostris bankana</name>
    <dbReference type="NCBI Taxonomy" id="172846"/>
    <lineage>
        <taxon>Eukaryota</taxon>
        <taxon>Metazoa</taxon>
        <taxon>Ecdysozoa</taxon>
        <taxon>Arthropoda</taxon>
        <taxon>Chelicerata</taxon>
        <taxon>Arachnida</taxon>
        <taxon>Araneae</taxon>
        <taxon>Araneomorphae</taxon>
        <taxon>Entelegynae</taxon>
        <taxon>Araneoidea</taxon>
        <taxon>Araneidae</taxon>
        <taxon>Caerostris</taxon>
    </lineage>
</organism>
<proteinExistence type="predicted"/>
<evidence type="ECO:0000313" key="2">
    <source>
        <dbReference type="EMBL" id="GIY86231.1"/>
    </source>
</evidence>
<comment type="caution">
    <text evidence="2">The sequence shown here is derived from an EMBL/GenBank/DDBJ whole genome shotgun (WGS) entry which is preliminary data.</text>
</comment>
<feature type="region of interest" description="Disordered" evidence="1">
    <location>
        <begin position="195"/>
        <end position="244"/>
    </location>
</feature>
<dbReference type="Proteomes" id="UP001054945">
    <property type="component" value="Unassembled WGS sequence"/>
</dbReference>
<reference evidence="2 3" key="1">
    <citation type="submission" date="2021-06" db="EMBL/GenBank/DDBJ databases">
        <title>Caerostris extrusa draft genome.</title>
        <authorList>
            <person name="Kono N."/>
            <person name="Arakawa K."/>
        </authorList>
    </citation>
    <scope>NUCLEOTIDE SEQUENCE [LARGE SCALE GENOMIC DNA]</scope>
</reference>
<feature type="region of interest" description="Disordered" evidence="1">
    <location>
        <begin position="115"/>
        <end position="134"/>
    </location>
</feature>
<accession>A0AAV4WUQ7</accession>
<feature type="compositionally biased region" description="Basic and acidic residues" evidence="1">
    <location>
        <begin position="195"/>
        <end position="207"/>
    </location>
</feature>
<name>A0AAV4WUQ7_CAEEX</name>
<dbReference type="AlphaFoldDB" id="A0AAV4WUQ7"/>
<evidence type="ECO:0000313" key="3">
    <source>
        <dbReference type="Proteomes" id="UP001054945"/>
    </source>
</evidence>
<evidence type="ECO:0000256" key="1">
    <source>
        <dbReference type="SAM" id="MobiDB-lite"/>
    </source>
</evidence>
<protein>
    <submittedName>
        <fullName evidence="2">Uncharacterized protein</fullName>
    </submittedName>
</protein>
<dbReference type="EMBL" id="BPLR01016765">
    <property type="protein sequence ID" value="GIY86231.1"/>
    <property type="molecule type" value="Genomic_DNA"/>
</dbReference>
<feature type="compositionally biased region" description="Basic and acidic residues" evidence="1">
    <location>
        <begin position="233"/>
        <end position="244"/>
    </location>
</feature>
<sequence>MGENKPQQQEQQSPLSGRPQAQLYAAVNEQRVDSWERKTQVARAAITPKWATTPAQICAAGNEATFPPGCYLPVNRRNLICFLVLFLTAPKPKRGGKPKQIAVFRDRQVFRRKEGFDSWERTNPEQQSPPLSGRPRAQLCAAVNEQRFLPVVISPSTDAILLFFLVLFLTSTKPKRGGKPKQIAVLRGRQAFHREEAQEDRTEKPIEFKTPNQTKPLPNHFNNSATFLLRPKNHTENSDRIQNS</sequence>
<gene>
    <name evidence="2" type="ORF">CEXT_389581</name>
</gene>